<organism evidence="2 3">
    <name type="scientific">Planococcus lenghuensis</name>
    <dbReference type="NCBI Taxonomy" id="2213202"/>
    <lineage>
        <taxon>Bacteria</taxon>
        <taxon>Bacillati</taxon>
        <taxon>Bacillota</taxon>
        <taxon>Bacilli</taxon>
        <taxon>Bacillales</taxon>
        <taxon>Caryophanaceae</taxon>
        <taxon>Planococcus</taxon>
    </lineage>
</organism>
<dbReference type="OrthoDB" id="5464839at2"/>
<feature type="domain" description="DinB-like" evidence="1">
    <location>
        <begin position="9"/>
        <end position="155"/>
    </location>
</feature>
<sequence length="163" mass="18840">MHRKKNAEIREKLFQLLEGYSNDEVNIKPSAGEWSPVQILEHLYLMELTIIKGIEQELQNPESSTAKPKPIALTVNRFIKVEAPGRTKPSDIYQTIPQIKDKLNQSRASLDALYNAADKEELKRKSMRHPVFGLVPLDQWFSFVGLHEKRHAKQLKQTLKKIK</sequence>
<dbReference type="Gene3D" id="1.20.120.450">
    <property type="entry name" value="dinb family like domain"/>
    <property type="match status" value="1"/>
</dbReference>
<name>A0A1Q2KZK6_9BACL</name>
<dbReference type="RefSeq" id="WP_077588954.1">
    <property type="nucleotide sequence ID" value="NZ_CP019640.1"/>
</dbReference>
<proteinExistence type="predicted"/>
<dbReference type="KEGG" id="pmar:B0X71_08180"/>
<reference evidence="2 3" key="1">
    <citation type="submission" date="2017-02" db="EMBL/GenBank/DDBJ databases">
        <title>The complete genomic sequence of a novel cold adapted crude oil-degrading bacterium Planococcus qaidamina Y42.</title>
        <authorList>
            <person name="Yang R."/>
        </authorList>
    </citation>
    <scope>NUCLEOTIDE SEQUENCE [LARGE SCALE GENOMIC DNA]</scope>
    <source>
        <strain evidence="2 3">Y42</strain>
    </source>
</reference>
<accession>A0A1Q2KZK6</accession>
<evidence type="ECO:0000313" key="3">
    <source>
        <dbReference type="Proteomes" id="UP000188184"/>
    </source>
</evidence>
<keyword evidence="3" id="KW-1185">Reference proteome</keyword>
<gene>
    <name evidence="2" type="ORF">B0X71_08180</name>
</gene>
<dbReference type="InterPro" id="IPR024775">
    <property type="entry name" value="DinB-like"/>
</dbReference>
<dbReference type="AlphaFoldDB" id="A0A1Q2KZK6"/>
<dbReference type="SUPFAM" id="SSF109854">
    <property type="entry name" value="DinB/YfiT-like putative metalloenzymes"/>
    <property type="match status" value="1"/>
</dbReference>
<evidence type="ECO:0000259" key="1">
    <source>
        <dbReference type="Pfam" id="PF12867"/>
    </source>
</evidence>
<protein>
    <recommendedName>
        <fullName evidence="1">DinB-like domain-containing protein</fullName>
    </recommendedName>
</protein>
<dbReference type="EMBL" id="CP019640">
    <property type="protein sequence ID" value="AQQ53072.1"/>
    <property type="molecule type" value="Genomic_DNA"/>
</dbReference>
<dbReference type="InterPro" id="IPR034660">
    <property type="entry name" value="DinB/YfiT-like"/>
</dbReference>
<dbReference type="Pfam" id="PF12867">
    <property type="entry name" value="DinB_2"/>
    <property type="match status" value="1"/>
</dbReference>
<evidence type="ECO:0000313" key="2">
    <source>
        <dbReference type="EMBL" id="AQQ53072.1"/>
    </source>
</evidence>
<dbReference type="Proteomes" id="UP000188184">
    <property type="component" value="Chromosome"/>
</dbReference>